<organism evidence="7 8">
    <name type="scientific">Natronomicrosphaera hydrolytica</name>
    <dbReference type="NCBI Taxonomy" id="3242702"/>
    <lineage>
        <taxon>Bacteria</taxon>
        <taxon>Pseudomonadati</taxon>
        <taxon>Planctomycetota</taxon>
        <taxon>Phycisphaerae</taxon>
        <taxon>Phycisphaerales</taxon>
        <taxon>Phycisphaeraceae</taxon>
        <taxon>Natronomicrosphaera</taxon>
    </lineage>
</organism>
<dbReference type="InterPro" id="IPR036046">
    <property type="entry name" value="Acylphosphatase-like_dom_sf"/>
</dbReference>
<proteinExistence type="inferred from homology"/>
<sequence length="89" mass="9927">MQRYTVHYTGRVQGVGFRYTTVNVAEPFAVAGYVQNLADGRVKLVAEGEPKALDGLLAAVDQALGRYIREHRLEKSDATGEFDDFTIRH</sequence>
<dbReference type="Proteomes" id="UP001575105">
    <property type="component" value="Unassembled WGS sequence"/>
</dbReference>
<name>A0ABV4U971_9BACT</name>
<dbReference type="EMBL" id="JBGUBD010000007">
    <property type="protein sequence ID" value="MFA9479079.1"/>
    <property type="molecule type" value="Genomic_DNA"/>
</dbReference>
<dbReference type="PROSITE" id="PS51160">
    <property type="entry name" value="ACYLPHOSPHATASE_3"/>
    <property type="match status" value="1"/>
</dbReference>
<feature type="active site" evidence="4">
    <location>
        <position position="18"/>
    </location>
</feature>
<protein>
    <recommendedName>
        <fullName evidence="2 4">acylphosphatase</fullName>
        <ecNumber evidence="2 4">3.6.1.7</ecNumber>
    </recommendedName>
</protein>
<reference evidence="7 8" key="1">
    <citation type="submission" date="2024-08" db="EMBL/GenBank/DDBJ databases">
        <title>Whole-genome sequencing of halo(alkali)philic microorganisms from hypersaline lakes.</title>
        <authorList>
            <person name="Sorokin D.Y."/>
            <person name="Merkel A.Y."/>
            <person name="Messina E."/>
            <person name="Yakimov M."/>
        </authorList>
    </citation>
    <scope>NUCLEOTIDE SEQUENCE [LARGE SCALE GENOMIC DNA]</scope>
    <source>
        <strain evidence="7 8">AB-hyl4</strain>
    </source>
</reference>
<dbReference type="InterPro" id="IPR020456">
    <property type="entry name" value="Acylphosphatase"/>
</dbReference>
<dbReference type="PANTHER" id="PTHR47268:SF4">
    <property type="entry name" value="ACYLPHOSPHATASE"/>
    <property type="match status" value="1"/>
</dbReference>
<comment type="catalytic activity">
    <reaction evidence="3 4">
        <text>an acyl phosphate + H2O = a carboxylate + phosphate + H(+)</text>
        <dbReference type="Rhea" id="RHEA:14965"/>
        <dbReference type="ChEBI" id="CHEBI:15377"/>
        <dbReference type="ChEBI" id="CHEBI:15378"/>
        <dbReference type="ChEBI" id="CHEBI:29067"/>
        <dbReference type="ChEBI" id="CHEBI:43474"/>
        <dbReference type="ChEBI" id="CHEBI:59918"/>
        <dbReference type="EC" id="3.6.1.7"/>
    </reaction>
</comment>
<feature type="domain" description="Acylphosphatase-like" evidence="6">
    <location>
        <begin position="3"/>
        <end position="89"/>
    </location>
</feature>
<dbReference type="PANTHER" id="PTHR47268">
    <property type="entry name" value="ACYLPHOSPHATASE"/>
    <property type="match status" value="1"/>
</dbReference>
<dbReference type="InterPro" id="IPR001792">
    <property type="entry name" value="Acylphosphatase-like_dom"/>
</dbReference>
<gene>
    <name evidence="7" type="ORF">ACERK3_12375</name>
</gene>
<comment type="similarity">
    <text evidence="1 5">Belongs to the acylphosphatase family.</text>
</comment>
<evidence type="ECO:0000256" key="4">
    <source>
        <dbReference type="PROSITE-ProRule" id="PRU00520"/>
    </source>
</evidence>
<dbReference type="InterPro" id="IPR017968">
    <property type="entry name" value="Acylphosphatase_CS"/>
</dbReference>
<dbReference type="SUPFAM" id="SSF54975">
    <property type="entry name" value="Acylphosphatase/BLUF domain-like"/>
    <property type="match status" value="1"/>
</dbReference>
<dbReference type="RefSeq" id="WP_425346200.1">
    <property type="nucleotide sequence ID" value="NZ_JBGUBD010000007.1"/>
</dbReference>
<evidence type="ECO:0000256" key="2">
    <source>
        <dbReference type="ARBA" id="ARBA00012150"/>
    </source>
</evidence>
<keyword evidence="4" id="KW-0378">Hydrolase</keyword>
<comment type="caution">
    <text evidence="7">The sequence shown here is derived from an EMBL/GenBank/DDBJ whole genome shotgun (WGS) entry which is preliminary data.</text>
</comment>
<accession>A0ABV4U971</accession>
<evidence type="ECO:0000256" key="3">
    <source>
        <dbReference type="ARBA" id="ARBA00047645"/>
    </source>
</evidence>
<dbReference type="PROSITE" id="PS00151">
    <property type="entry name" value="ACYLPHOSPHATASE_2"/>
    <property type="match status" value="1"/>
</dbReference>
<dbReference type="Pfam" id="PF00708">
    <property type="entry name" value="Acylphosphatase"/>
    <property type="match status" value="1"/>
</dbReference>
<evidence type="ECO:0000259" key="6">
    <source>
        <dbReference type="PROSITE" id="PS51160"/>
    </source>
</evidence>
<evidence type="ECO:0000256" key="5">
    <source>
        <dbReference type="RuleBase" id="RU004168"/>
    </source>
</evidence>
<feature type="active site" evidence="4">
    <location>
        <position position="36"/>
    </location>
</feature>
<evidence type="ECO:0000256" key="1">
    <source>
        <dbReference type="ARBA" id="ARBA00005614"/>
    </source>
</evidence>
<evidence type="ECO:0000313" key="8">
    <source>
        <dbReference type="Proteomes" id="UP001575105"/>
    </source>
</evidence>
<dbReference type="EC" id="3.6.1.7" evidence="2 4"/>
<dbReference type="Gene3D" id="3.30.70.100">
    <property type="match status" value="1"/>
</dbReference>
<evidence type="ECO:0000313" key="7">
    <source>
        <dbReference type="EMBL" id="MFA9479079.1"/>
    </source>
</evidence>
<keyword evidence="8" id="KW-1185">Reference proteome</keyword>